<evidence type="ECO:0000256" key="1">
    <source>
        <dbReference type="SAM" id="SignalP"/>
    </source>
</evidence>
<dbReference type="GeneID" id="63813931"/>
<feature type="signal peptide" evidence="1">
    <location>
        <begin position="1"/>
        <end position="19"/>
    </location>
</feature>
<evidence type="ECO:0000313" key="2">
    <source>
        <dbReference type="EMBL" id="PTU22035.1"/>
    </source>
</evidence>
<comment type="caution">
    <text evidence="2">The sequence shown here is derived from an EMBL/GenBank/DDBJ whole genome shotgun (WGS) entry which is preliminary data.</text>
</comment>
<feature type="chain" id="PRO_5015499349" description="Secreted protein" evidence="1">
    <location>
        <begin position="20"/>
        <end position="137"/>
    </location>
</feature>
<accession>A0A2T5M0H4</accession>
<proteinExistence type="predicted"/>
<protein>
    <recommendedName>
        <fullName evidence="4">Secreted protein</fullName>
    </recommendedName>
</protein>
<evidence type="ECO:0000313" key="3">
    <source>
        <dbReference type="Proteomes" id="UP000244073"/>
    </source>
</evidence>
<evidence type="ECO:0008006" key="4">
    <source>
        <dbReference type="Google" id="ProtNLM"/>
    </source>
</evidence>
<gene>
    <name evidence="2" type="ORF">P175DRAFT_0500890</name>
</gene>
<reference evidence="2 3" key="1">
    <citation type="journal article" date="2018" name="Proc. Natl. Acad. Sci. U.S.A.">
        <title>Linking secondary metabolites to gene clusters through genome sequencing of six diverse Aspergillus species.</title>
        <authorList>
            <person name="Kaerboelling I."/>
            <person name="Vesth T.C."/>
            <person name="Frisvad J.C."/>
            <person name="Nybo J.L."/>
            <person name="Theobald S."/>
            <person name="Kuo A."/>
            <person name="Bowyer P."/>
            <person name="Matsuda Y."/>
            <person name="Mondo S."/>
            <person name="Lyhne E.K."/>
            <person name="Kogle M.E."/>
            <person name="Clum A."/>
            <person name="Lipzen A."/>
            <person name="Salamov A."/>
            <person name="Ngan C.Y."/>
            <person name="Daum C."/>
            <person name="Chiniquy J."/>
            <person name="Barry K."/>
            <person name="LaButti K."/>
            <person name="Haridas S."/>
            <person name="Simmons B.A."/>
            <person name="Magnuson J.K."/>
            <person name="Mortensen U.H."/>
            <person name="Larsen T.O."/>
            <person name="Grigoriev I.V."/>
            <person name="Baker S.E."/>
            <person name="Andersen M.R."/>
        </authorList>
    </citation>
    <scope>NUCLEOTIDE SEQUENCE [LARGE SCALE GENOMIC DNA]</scope>
    <source>
        <strain evidence="2 3">IBT 24754</strain>
    </source>
</reference>
<organism evidence="2 3">
    <name type="scientific">Aspergillus ochraceoroseus IBT 24754</name>
    <dbReference type="NCBI Taxonomy" id="1392256"/>
    <lineage>
        <taxon>Eukaryota</taxon>
        <taxon>Fungi</taxon>
        <taxon>Dikarya</taxon>
        <taxon>Ascomycota</taxon>
        <taxon>Pezizomycotina</taxon>
        <taxon>Eurotiomycetes</taxon>
        <taxon>Eurotiomycetidae</taxon>
        <taxon>Eurotiales</taxon>
        <taxon>Aspergillaceae</taxon>
        <taxon>Aspergillus</taxon>
        <taxon>Aspergillus subgen. Nidulantes</taxon>
    </lineage>
</organism>
<name>A0A2T5M0H4_9EURO</name>
<dbReference type="Proteomes" id="UP000244073">
    <property type="component" value="Unassembled WGS sequence"/>
</dbReference>
<sequence>MRLLTLLSIALQAGLLVQASPLAESSASDVENIEARGILQERGSCAGGKGECVTYYGGANCDSPLGSFKPTCQGNCFQYSSFSSVRAIGSTIPPLGTACTVYSDSNCQNEIADMKNSITSQCASFGQAQSMKCYYNC</sequence>
<dbReference type="EMBL" id="MSFN02000003">
    <property type="protein sequence ID" value="PTU22035.1"/>
    <property type="molecule type" value="Genomic_DNA"/>
</dbReference>
<dbReference type="RefSeq" id="XP_040753427.1">
    <property type="nucleotide sequence ID" value="XM_040897049.1"/>
</dbReference>
<dbReference type="AlphaFoldDB" id="A0A2T5M0H4"/>
<keyword evidence="1" id="KW-0732">Signal</keyword>
<dbReference type="OrthoDB" id="2986332at2759"/>
<dbReference type="VEuPathDB" id="FungiDB:P175DRAFT_0500890"/>